<accession>A0AB39YPE0</accession>
<proteinExistence type="predicted"/>
<dbReference type="GO" id="GO:0022857">
    <property type="term" value="F:transmembrane transporter activity"/>
    <property type="evidence" value="ECO:0007669"/>
    <property type="project" value="InterPro"/>
</dbReference>
<dbReference type="PANTHER" id="PTHR43045:SF1">
    <property type="entry name" value="SHIKIMATE TRANSPORTER"/>
    <property type="match status" value="1"/>
</dbReference>
<feature type="transmembrane region" description="Helical" evidence="8">
    <location>
        <begin position="313"/>
        <end position="331"/>
    </location>
</feature>
<evidence type="ECO:0000256" key="5">
    <source>
        <dbReference type="ARBA" id="ARBA00022989"/>
    </source>
</evidence>
<name>A0AB39YPE0_9MICC</name>
<dbReference type="InterPro" id="IPR005828">
    <property type="entry name" value="MFS_sugar_transport-like"/>
</dbReference>
<feature type="transmembrane region" description="Helical" evidence="8">
    <location>
        <begin position="376"/>
        <end position="399"/>
    </location>
</feature>
<dbReference type="InterPro" id="IPR036259">
    <property type="entry name" value="MFS_trans_sf"/>
</dbReference>
<dbReference type="SUPFAM" id="SSF103473">
    <property type="entry name" value="MFS general substrate transporter"/>
    <property type="match status" value="1"/>
</dbReference>
<keyword evidence="2" id="KW-0813">Transport</keyword>
<dbReference type="Gene3D" id="1.20.1250.20">
    <property type="entry name" value="MFS general substrate transporter like domains"/>
    <property type="match status" value="1"/>
</dbReference>
<dbReference type="PROSITE" id="PS50850">
    <property type="entry name" value="MFS"/>
    <property type="match status" value="1"/>
</dbReference>
<feature type="transmembrane region" description="Helical" evidence="8">
    <location>
        <begin position="337"/>
        <end position="355"/>
    </location>
</feature>
<keyword evidence="5 8" id="KW-1133">Transmembrane helix</keyword>
<dbReference type="EMBL" id="CP165735">
    <property type="protein sequence ID" value="XDV71471.1"/>
    <property type="molecule type" value="Genomic_DNA"/>
</dbReference>
<dbReference type="InterPro" id="IPR020846">
    <property type="entry name" value="MFS_dom"/>
</dbReference>
<keyword evidence="6 8" id="KW-0472">Membrane</keyword>
<dbReference type="InterPro" id="IPR011701">
    <property type="entry name" value="MFS"/>
</dbReference>
<evidence type="ECO:0000256" key="4">
    <source>
        <dbReference type="ARBA" id="ARBA00022692"/>
    </source>
</evidence>
<feature type="transmembrane region" description="Helical" evidence="8">
    <location>
        <begin position="60"/>
        <end position="83"/>
    </location>
</feature>
<evidence type="ECO:0000256" key="7">
    <source>
        <dbReference type="SAM" id="MobiDB-lite"/>
    </source>
</evidence>
<dbReference type="AlphaFoldDB" id="A0AB39YPE0"/>
<dbReference type="RefSeq" id="WP_369745527.1">
    <property type="nucleotide sequence ID" value="NZ_CP165735.1"/>
</dbReference>
<comment type="subcellular location">
    <subcellularLocation>
        <location evidence="1">Cell membrane</location>
        <topology evidence="1">Multi-pass membrane protein</topology>
    </subcellularLocation>
</comment>
<dbReference type="PANTHER" id="PTHR43045">
    <property type="entry name" value="SHIKIMATE TRANSPORTER"/>
    <property type="match status" value="1"/>
</dbReference>
<dbReference type="Pfam" id="PF00083">
    <property type="entry name" value="Sugar_tr"/>
    <property type="match status" value="1"/>
</dbReference>
<feature type="transmembrane region" description="Helical" evidence="8">
    <location>
        <begin position="160"/>
        <end position="182"/>
    </location>
</feature>
<dbReference type="GO" id="GO:0005886">
    <property type="term" value="C:plasma membrane"/>
    <property type="evidence" value="ECO:0007669"/>
    <property type="project" value="UniProtKB-SubCell"/>
</dbReference>
<feature type="region of interest" description="Disordered" evidence="7">
    <location>
        <begin position="436"/>
        <end position="457"/>
    </location>
</feature>
<evidence type="ECO:0000256" key="3">
    <source>
        <dbReference type="ARBA" id="ARBA00022475"/>
    </source>
</evidence>
<evidence type="ECO:0000256" key="1">
    <source>
        <dbReference type="ARBA" id="ARBA00004651"/>
    </source>
</evidence>
<dbReference type="CDD" id="cd17369">
    <property type="entry name" value="MFS_ShiA_like"/>
    <property type="match status" value="1"/>
</dbReference>
<evidence type="ECO:0000256" key="6">
    <source>
        <dbReference type="ARBA" id="ARBA00023136"/>
    </source>
</evidence>
<evidence type="ECO:0000259" key="9">
    <source>
        <dbReference type="PROSITE" id="PS50850"/>
    </source>
</evidence>
<feature type="transmembrane region" description="Helical" evidence="8">
    <location>
        <begin position="405"/>
        <end position="424"/>
    </location>
</feature>
<feature type="transmembrane region" description="Helical" evidence="8">
    <location>
        <begin position="122"/>
        <end position="148"/>
    </location>
</feature>
<feature type="transmembrane region" description="Helical" evidence="8">
    <location>
        <begin position="251"/>
        <end position="276"/>
    </location>
</feature>
<dbReference type="InterPro" id="IPR005829">
    <property type="entry name" value="Sugar_transporter_CS"/>
</dbReference>
<gene>
    <name evidence="10" type="ORF">ABQM86_21360</name>
</gene>
<evidence type="ECO:0000313" key="10">
    <source>
        <dbReference type="EMBL" id="XDV71471.1"/>
    </source>
</evidence>
<keyword evidence="4 8" id="KW-0812">Transmembrane</keyword>
<dbReference type="PROSITE" id="PS00216">
    <property type="entry name" value="SUGAR_TRANSPORT_1"/>
    <property type="match status" value="1"/>
</dbReference>
<feature type="transmembrane region" description="Helical" evidence="8">
    <location>
        <begin position="282"/>
        <end position="301"/>
    </location>
</feature>
<feature type="transmembrane region" description="Helical" evidence="8">
    <location>
        <begin position="95"/>
        <end position="116"/>
    </location>
</feature>
<reference evidence="10" key="1">
    <citation type="submission" date="2024-07" db="EMBL/GenBank/DDBJ databases">
        <authorList>
            <person name="Li J."/>
            <person name="Wei H."/>
            <person name="Ma J."/>
        </authorList>
    </citation>
    <scope>NUCLEOTIDE SEQUENCE</scope>
    <source>
        <strain evidence="10">AMU7</strain>
    </source>
</reference>
<organism evidence="10">
    <name type="scientific">Paenarthrobacter sp. AMU7</name>
    <dbReference type="NCBI Taxonomy" id="3162492"/>
    <lineage>
        <taxon>Bacteria</taxon>
        <taxon>Bacillati</taxon>
        <taxon>Actinomycetota</taxon>
        <taxon>Actinomycetes</taxon>
        <taxon>Micrococcales</taxon>
        <taxon>Micrococcaceae</taxon>
        <taxon>Paenarthrobacter</taxon>
    </lineage>
</organism>
<evidence type="ECO:0000256" key="8">
    <source>
        <dbReference type="SAM" id="Phobius"/>
    </source>
</evidence>
<feature type="transmembrane region" description="Helical" evidence="8">
    <location>
        <begin position="194"/>
        <end position="213"/>
    </location>
</feature>
<protein>
    <submittedName>
        <fullName evidence="10">MFS transporter</fullName>
    </submittedName>
</protein>
<keyword evidence="3" id="KW-1003">Cell membrane</keyword>
<evidence type="ECO:0000256" key="2">
    <source>
        <dbReference type="ARBA" id="ARBA00022448"/>
    </source>
</evidence>
<dbReference type="PROSITE" id="PS00217">
    <property type="entry name" value="SUGAR_TRANSPORT_2"/>
    <property type="match status" value="1"/>
</dbReference>
<feature type="domain" description="Major facilitator superfamily (MFS) profile" evidence="9">
    <location>
        <begin position="23"/>
        <end position="431"/>
    </location>
</feature>
<dbReference type="Pfam" id="PF07690">
    <property type="entry name" value="MFS_1"/>
    <property type="match status" value="1"/>
</dbReference>
<sequence length="457" mass="48698">MNKSLQHANSHPPDAKKNSPVRAAVASMAGGTLEYYDNYIYALAAALVFGKIFFPESGGVATIAALATFAVSYVARPIGAILLGHFGDRIGRKKVLVFILVLMGTATFLVGCLPNYAQIGIWAPILLVTLRILQGISVGGETAAATVLTIEVSPEGRRAFFTSFAPNGIVAGFILATLIFLPISALPEDQLLSWGWRIPFLLSALVTLGGFIIRAKLEEPEAFVEAQKEHALVKVPIVEVFRSHWGSIIRVTFCSLAFAIDTVIKVFALSLATGVYGIPRSTMLWVLIVSHVCALVTQPLLAMLSDRIGRKPVFIAGNVGCALMIFAYFGSIQSGNVPLLFLTGFLSVTFAYAAINATYPSFFAEMFNLKVRQTGMALGLQLGLIAAGFAPSVYTALTAGKPGDWFPVAVISAIISILAVLTALTAKETFRTPLDELGKPISTTTPEPVPALTGDRS</sequence>